<dbReference type="Proteomes" id="UP000000653">
    <property type="component" value="Chromosome"/>
</dbReference>
<dbReference type="HOGENOM" id="CLU_054513_0_0_6"/>
<dbReference type="SUPFAM" id="SSF50475">
    <property type="entry name" value="FMN-binding split barrel"/>
    <property type="match status" value="1"/>
</dbReference>
<dbReference type="InterPro" id="IPR012349">
    <property type="entry name" value="Split_barrel_FMN-bd"/>
</dbReference>
<dbReference type="BioCyc" id="PAER208963:G1G74-2069-MONOMER"/>
<dbReference type="AlphaFoldDB" id="A0A0H2ZD15"/>
<dbReference type="InterPro" id="IPR011576">
    <property type="entry name" value="Pyridox_Oxase_N"/>
</dbReference>
<dbReference type="Gene3D" id="2.30.110.10">
    <property type="entry name" value="Electron Transport, Fmn-binding Protein, Chain A"/>
    <property type="match status" value="1"/>
</dbReference>
<accession>A0A0H2ZD15</accession>
<dbReference type="PANTHER" id="PTHR42815:SF2">
    <property type="entry name" value="FAD-BINDING, PUTATIVE (AFU_ORTHOLOGUE AFUA_6G07600)-RELATED"/>
    <property type="match status" value="1"/>
</dbReference>
<gene>
    <name evidence="2" type="ordered locus">PA14_24820</name>
</gene>
<proteinExistence type="predicted"/>
<name>A0A0H2ZD15_PSEAB</name>
<dbReference type="RefSeq" id="WP_003138568.1">
    <property type="nucleotide sequence ID" value="NC_008463.1"/>
</dbReference>
<dbReference type="EMBL" id="CP000438">
    <property type="protein sequence ID" value="ABJ12273.1"/>
    <property type="molecule type" value="Genomic_DNA"/>
</dbReference>
<sequence>MSQEQSPFHAGELAIQERAGVREQVAGFGSRAIRTFMPDQHREFFALLPLLLVGSLDADGYPSASVLWGPPGFARSPEPTRLRIDSLPQADDPLAANLEAGTRLGILGLEWPTRRRNRMNGRVLARDGKGFTVGVEQSFGNCPKYIQARSHQPVSRIASPALQGEGLDPRWLSLVSRSDTLFIASQHADPLRGGVDVSHRGGPPGFLRLGADDRLWLPDYAGNRLFNTLGNLLQEPRCGLLFIDFDNGDLLHLHAEAELFWPGSQPSIPWPAGAERLLALRPAGWRWRRGRLPLAFGEPQPSPFLPAGES</sequence>
<evidence type="ECO:0000313" key="2">
    <source>
        <dbReference type="EMBL" id="ABJ12273.1"/>
    </source>
</evidence>
<dbReference type="PANTHER" id="PTHR42815">
    <property type="entry name" value="FAD-BINDING, PUTATIVE (AFU_ORTHOLOGUE AFUA_6G07600)-RELATED"/>
    <property type="match status" value="1"/>
</dbReference>
<reference evidence="2 3" key="1">
    <citation type="journal article" date="2006" name="Genome Biol.">
        <title>Genomic analysis reveals that Pseudomonas aeruginosa virulence is combinatorial.</title>
        <authorList>
            <person name="Lee D.G."/>
            <person name="Urbach J.M."/>
            <person name="Wu G."/>
            <person name="Liberati N.T."/>
            <person name="Feinbaum R.L."/>
            <person name="Miyata S."/>
            <person name="Diggins L.T."/>
            <person name="He J."/>
            <person name="Saucier M."/>
            <person name="Deziel E."/>
            <person name="Friedman L."/>
            <person name="Li L."/>
            <person name="Grills G."/>
            <person name="Montgomery K."/>
            <person name="Kucherlapati R."/>
            <person name="Rahme L.G."/>
            <person name="Ausubel F.M."/>
        </authorList>
    </citation>
    <scope>NUCLEOTIDE SEQUENCE [LARGE SCALE GENOMIC DNA]</scope>
    <source>
        <strain evidence="2 3">UCBPP-PA14</strain>
    </source>
</reference>
<feature type="domain" description="Pyridoxamine 5'-phosphate oxidase N-terminal" evidence="1">
    <location>
        <begin position="37"/>
        <end position="142"/>
    </location>
</feature>
<dbReference type="KEGG" id="pau:PA14_24820"/>
<evidence type="ECO:0000259" key="1">
    <source>
        <dbReference type="Pfam" id="PF01243"/>
    </source>
</evidence>
<organism evidence="2 3">
    <name type="scientific">Pseudomonas aeruginosa (strain UCBPP-PA14)</name>
    <dbReference type="NCBI Taxonomy" id="208963"/>
    <lineage>
        <taxon>Bacteria</taxon>
        <taxon>Pseudomonadati</taxon>
        <taxon>Pseudomonadota</taxon>
        <taxon>Gammaproteobacteria</taxon>
        <taxon>Pseudomonadales</taxon>
        <taxon>Pseudomonadaceae</taxon>
        <taxon>Pseudomonas</taxon>
    </lineage>
</organism>
<protein>
    <submittedName>
        <fullName evidence="2">Putative oxidase</fullName>
    </submittedName>
</protein>
<dbReference type="Pfam" id="PF01243">
    <property type="entry name" value="PNPOx_N"/>
    <property type="match status" value="1"/>
</dbReference>
<evidence type="ECO:0000313" key="3">
    <source>
        <dbReference type="Proteomes" id="UP000000653"/>
    </source>
</evidence>